<evidence type="ECO:0000256" key="1">
    <source>
        <dbReference type="SAM" id="MobiDB-lite"/>
    </source>
</evidence>
<accession>A0A2H9TLU1</accession>
<name>A0A2H9TLU1_9FUNG</name>
<comment type="caution">
    <text evidence="2">The sequence shown here is derived from an EMBL/GenBank/DDBJ whole genome shotgun (WGS) entry which is preliminary data.</text>
</comment>
<feature type="region of interest" description="Disordered" evidence="1">
    <location>
        <begin position="1"/>
        <end position="21"/>
    </location>
</feature>
<evidence type="ECO:0000313" key="2">
    <source>
        <dbReference type="EMBL" id="PJF18692.1"/>
    </source>
</evidence>
<sequence>MQDDWSVVGTESAQETAASRDGTDVLEDMLNDFREFLDTKVRPLDLPVRQGLVQAIDRLELVLEHGKCILEGMKKRLIPDQHE</sequence>
<organism evidence="2 3">
    <name type="scientific">Paramicrosporidium saccamoebae</name>
    <dbReference type="NCBI Taxonomy" id="1246581"/>
    <lineage>
        <taxon>Eukaryota</taxon>
        <taxon>Fungi</taxon>
        <taxon>Fungi incertae sedis</taxon>
        <taxon>Cryptomycota</taxon>
        <taxon>Cryptomycota incertae sedis</taxon>
        <taxon>Paramicrosporidium</taxon>
    </lineage>
</organism>
<evidence type="ECO:0000313" key="3">
    <source>
        <dbReference type="Proteomes" id="UP000240830"/>
    </source>
</evidence>
<gene>
    <name evidence="2" type="ORF">PSACC_01496</name>
</gene>
<dbReference type="Proteomes" id="UP000240830">
    <property type="component" value="Unassembled WGS sequence"/>
</dbReference>
<reference evidence="2 3" key="1">
    <citation type="submission" date="2016-10" db="EMBL/GenBank/DDBJ databases">
        <title>The genome of Paramicrosporidium saccamoebae is the missing link in understanding Cryptomycota and Microsporidia evolution.</title>
        <authorList>
            <person name="Quandt C.A."/>
            <person name="Beaudet D."/>
            <person name="Corsaro D."/>
            <person name="Michel R."/>
            <person name="Corradi N."/>
            <person name="James T."/>
        </authorList>
    </citation>
    <scope>NUCLEOTIDE SEQUENCE [LARGE SCALE GENOMIC DNA]</scope>
    <source>
        <strain evidence="2 3">KSL3</strain>
    </source>
</reference>
<dbReference type="EMBL" id="MTSL01000107">
    <property type="protein sequence ID" value="PJF18692.1"/>
    <property type="molecule type" value="Genomic_DNA"/>
</dbReference>
<protein>
    <submittedName>
        <fullName evidence="2">Uncharacterized protein</fullName>
    </submittedName>
</protein>
<dbReference type="AlphaFoldDB" id="A0A2H9TLU1"/>
<keyword evidence="3" id="KW-1185">Reference proteome</keyword>
<proteinExistence type="predicted"/>